<dbReference type="RefSeq" id="WP_226937740.1">
    <property type="nucleotide sequence ID" value="NZ_JACDXX010000041.1"/>
</dbReference>
<organism evidence="10 11">
    <name type="scientific">Pseudogemmobacter faecipullorum</name>
    <dbReference type="NCBI Taxonomy" id="2755041"/>
    <lineage>
        <taxon>Bacteria</taxon>
        <taxon>Pseudomonadati</taxon>
        <taxon>Pseudomonadota</taxon>
        <taxon>Alphaproteobacteria</taxon>
        <taxon>Rhodobacterales</taxon>
        <taxon>Paracoccaceae</taxon>
        <taxon>Pseudogemmobacter</taxon>
    </lineage>
</organism>
<dbReference type="EMBL" id="JACDXX010000041">
    <property type="protein sequence ID" value="MCB5412317.1"/>
    <property type="molecule type" value="Genomic_DNA"/>
</dbReference>
<comment type="pathway">
    <text evidence="2 8">Bacterial outer membrane biogenesis; LPS core biosynthesis.</text>
</comment>
<keyword evidence="5 8" id="KW-0808">Transferase</keyword>
<evidence type="ECO:0000256" key="7">
    <source>
        <dbReference type="ARBA" id="ARBA00049183"/>
    </source>
</evidence>
<protein>
    <recommendedName>
        <fullName evidence="4 8">3-deoxy-D-manno-octulosonic acid transferase</fullName>
        <shortName evidence="8">Kdo transferase</shortName>
        <ecNumber evidence="3 8">2.4.99.12</ecNumber>
    </recommendedName>
    <alternativeName>
        <fullName evidence="6 8">Lipid IV(A) 3-deoxy-D-manno-octulosonic acid transferase</fullName>
    </alternativeName>
</protein>
<comment type="similarity">
    <text evidence="8">Belongs to the glycosyltransferase group 1 family.</text>
</comment>
<sequence length="430" mass="45533">MAGTLPLKLWDILSGLAPGLLRRFAARAHLRMQAPPGRLAERYGQAGLPRPRGRLIWLHAASVGEVGSVARLARLLLAEPGVSLLVSTTTATGAAAVARQLPGALHQFAPVDTSEAVTGFLDHWQPQAALFVEGDLWPRMMAGLRQRGIATALLNARPSKTRSRAPKSYAALLEGLQLITLQEESLRAEFLALGVPAQVLQAPGNLKADLAPPAADPALVQHWQRAAAGRHIWAATSTHEGEEEIVIDAFAALKTPTLLLLAPRHPERGDGVAAMLRRRGIPFTRQSLGEMPAAQTQVHLIDALGLLGSVYQLAEIALVGGSLLPGPGGHTPYEPAAAGCAILTGPHLRNFAAAYTALARVGAMQGVMDAPTLARTLSRLLADPPGLQHMRQAARAEQSRHEGAAERSLSLLAPLLQLPSDHPAQPDEPL</sequence>
<dbReference type="InterPro" id="IPR038107">
    <property type="entry name" value="Glycos_transf_N_sf"/>
</dbReference>
<evidence type="ECO:0000256" key="1">
    <source>
        <dbReference type="ARBA" id="ARBA00003394"/>
    </source>
</evidence>
<evidence type="ECO:0000256" key="5">
    <source>
        <dbReference type="ARBA" id="ARBA00022679"/>
    </source>
</evidence>
<comment type="subcellular location">
    <subcellularLocation>
        <location evidence="8">Cell membrane</location>
    </subcellularLocation>
</comment>
<evidence type="ECO:0000313" key="10">
    <source>
        <dbReference type="EMBL" id="MCB5412317.1"/>
    </source>
</evidence>
<gene>
    <name evidence="10" type="ORF">H0485_20310</name>
</gene>
<dbReference type="InterPro" id="IPR007507">
    <property type="entry name" value="Glycos_transf_N"/>
</dbReference>
<evidence type="ECO:0000259" key="9">
    <source>
        <dbReference type="Pfam" id="PF04413"/>
    </source>
</evidence>
<feature type="domain" description="3-deoxy-D-manno-octulosonic-acid transferase N-terminal" evidence="9">
    <location>
        <begin position="38"/>
        <end position="209"/>
    </location>
</feature>
<accession>A0ABS8CSF1</accession>
<evidence type="ECO:0000256" key="6">
    <source>
        <dbReference type="ARBA" id="ARBA00031445"/>
    </source>
</evidence>
<dbReference type="EC" id="2.4.99.12" evidence="3 8"/>
<dbReference type="Gene3D" id="3.40.50.2000">
    <property type="entry name" value="Glycogen Phosphorylase B"/>
    <property type="match status" value="1"/>
</dbReference>
<evidence type="ECO:0000256" key="2">
    <source>
        <dbReference type="ARBA" id="ARBA00004713"/>
    </source>
</evidence>
<dbReference type="Pfam" id="PF04413">
    <property type="entry name" value="Glycos_transf_N"/>
    <property type="match status" value="1"/>
</dbReference>
<dbReference type="PANTHER" id="PTHR42755:SF1">
    <property type="entry name" value="3-DEOXY-D-MANNO-OCTULOSONIC ACID TRANSFERASE, MITOCHONDRIAL-RELATED"/>
    <property type="match status" value="1"/>
</dbReference>
<dbReference type="GO" id="GO:0016740">
    <property type="term" value="F:transferase activity"/>
    <property type="evidence" value="ECO:0007669"/>
    <property type="project" value="UniProtKB-KW"/>
</dbReference>
<keyword evidence="8" id="KW-0448">Lipopolysaccharide biosynthesis</keyword>
<keyword evidence="8" id="KW-1003">Cell membrane</keyword>
<proteinExistence type="inferred from homology"/>
<keyword evidence="8" id="KW-0472">Membrane</keyword>
<dbReference type="SUPFAM" id="SSF53756">
    <property type="entry name" value="UDP-Glycosyltransferase/glycogen phosphorylase"/>
    <property type="match status" value="1"/>
</dbReference>
<comment type="catalytic activity">
    <reaction evidence="7 8">
        <text>lipid IVA (E. coli) + CMP-3-deoxy-beta-D-manno-octulosonate = alpha-Kdo-(2-&gt;6)-lipid IVA (E. coli) + CMP + H(+)</text>
        <dbReference type="Rhea" id="RHEA:28066"/>
        <dbReference type="ChEBI" id="CHEBI:15378"/>
        <dbReference type="ChEBI" id="CHEBI:58603"/>
        <dbReference type="ChEBI" id="CHEBI:60364"/>
        <dbReference type="ChEBI" id="CHEBI:60377"/>
        <dbReference type="ChEBI" id="CHEBI:85987"/>
        <dbReference type="EC" id="2.4.99.12"/>
    </reaction>
</comment>
<keyword evidence="11" id="KW-1185">Reference proteome</keyword>
<reference evidence="10 11" key="1">
    <citation type="submission" date="2020-07" db="EMBL/GenBank/DDBJ databases">
        <title>Pseudogemmobacter sp. nov., isolated from poultry manure in Taiwan.</title>
        <authorList>
            <person name="Lin S.-Y."/>
            <person name="Tang Y.-S."/>
            <person name="Young C.-C."/>
        </authorList>
    </citation>
    <scope>NUCLEOTIDE SEQUENCE [LARGE SCALE GENOMIC DNA]</scope>
    <source>
        <strain evidence="10 11">CC-YST710</strain>
    </source>
</reference>
<dbReference type="Gene3D" id="3.40.50.11720">
    <property type="entry name" value="3-Deoxy-D-manno-octulosonic-acid transferase, N-terminal domain"/>
    <property type="match status" value="1"/>
</dbReference>
<dbReference type="Proteomes" id="UP001198571">
    <property type="component" value="Unassembled WGS sequence"/>
</dbReference>
<dbReference type="PANTHER" id="PTHR42755">
    <property type="entry name" value="3-DEOXY-MANNO-OCTULOSONATE CYTIDYLYLTRANSFERASE"/>
    <property type="match status" value="1"/>
</dbReference>
<evidence type="ECO:0000256" key="8">
    <source>
        <dbReference type="RuleBase" id="RU365103"/>
    </source>
</evidence>
<comment type="caution">
    <text evidence="10">The sequence shown here is derived from an EMBL/GenBank/DDBJ whole genome shotgun (WGS) entry which is preliminary data.</text>
</comment>
<dbReference type="InterPro" id="IPR039901">
    <property type="entry name" value="Kdotransferase"/>
</dbReference>
<evidence type="ECO:0000256" key="3">
    <source>
        <dbReference type="ARBA" id="ARBA00012621"/>
    </source>
</evidence>
<evidence type="ECO:0000313" key="11">
    <source>
        <dbReference type="Proteomes" id="UP001198571"/>
    </source>
</evidence>
<evidence type="ECO:0000256" key="4">
    <source>
        <dbReference type="ARBA" id="ARBA00019077"/>
    </source>
</evidence>
<name>A0ABS8CSF1_9RHOB</name>
<comment type="function">
    <text evidence="1 8">Involved in lipopolysaccharide (LPS) biosynthesis. Catalyzes the transfer of 3-deoxy-D-manno-octulosonate (Kdo) residue(s) from CMP-Kdo to lipid IV(A), the tetraacyldisaccharide-1,4'-bisphosphate precursor of lipid A.</text>
</comment>